<dbReference type="PANTHER" id="PTHR21599">
    <property type="entry name" value="GLYCERATE KINASE"/>
    <property type="match status" value="1"/>
</dbReference>
<dbReference type="InterPro" id="IPR018197">
    <property type="entry name" value="Glycerate_kinase_RE-like"/>
</dbReference>
<keyword evidence="3 4" id="KW-0418">Kinase</keyword>
<evidence type="ECO:0000256" key="3">
    <source>
        <dbReference type="ARBA" id="ARBA00022777"/>
    </source>
</evidence>
<evidence type="ECO:0000256" key="2">
    <source>
        <dbReference type="ARBA" id="ARBA00022679"/>
    </source>
</evidence>
<name>A0A2M8S3D8_9PAST</name>
<protein>
    <submittedName>
        <fullName evidence="5">Glycerate kinase</fullName>
    </submittedName>
</protein>
<reference evidence="5 6" key="1">
    <citation type="submission" date="2017-11" db="EMBL/GenBank/DDBJ databases">
        <title>Reclassification of Bisgaard taxon 7 as Conservatibacter flavescens gen. nov., sp. nov.</title>
        <authorList>
            <person name="Christensen H."/>
        </authorList>
    </citation>
    <scope>NUCLEOTIDE SEQUENCE [LARGE SCALE GENOMIC DNA]</scope>
    <source>
        <strain evidence="5 6">7_4</strain>
    </source>
</reference>
<dbReference type="SUPFAM" id="SSF110738">
    <property type="entry name" value="Glycerate kinase I"/>
    <property type="match status" value="1"/>
</dbReference>
<dbReference type="NCBIfam" id="TIGR00045">
    <property type="entry name" value="glycerate kinase"/>
    <property type="match status" value="1"/>
</dbReference>
<dbReference type="InterPro" id="IPR004381">
    <property type="entry name" value="Glycerate_kinase"/>
</dbReference>
<dbReference type="InterPro" id="IPR036129">
    <property type="entry name" value="Glycerate_kinase_sf"/>
</dbReference>
<comment type="similarity">
    <text evidence="1 4">Belongs to the glycerate kinase type-1 family.</text>
</comment>
<evidence type="ECO:0000313" key="6">
    <source>
        <dbReference type="Proteomes" id="UP000229329"/>
    </source>
</evidence>
<dbReference type="Pfam" id="PF02595">
    <property type="entry name" value="Gly_kinase"/>
    <property type="match status" value="1"/>
</dbReference>
<dbReference type="InterPro" id="IPR018193">
    <property type="entry name" value="Glyc_kinase_flavodox-like_fold"/>
</dbReference>
<dbReference type="EMBL" id="PHHA01000008">
    <property type="protein sequence ID" value="PJG85664.1"/>
    <property type="molecule type" value="Genomic_DNA"/>
</dbReference>
<comment type="caution">
    <text evidence="5">The sequence shown here is derived from an EMBL/GenBank/DDBJ whole genome shotgun (WGS) entry which is preliminary data.</text>
</comment>
<gene>
    <name evidence="5" type="ORF">CVP05_04735</name>
</gene>
<evidence type="ECO:0000313" key="5">
    <source>
        <dbReference type="EMBL" id="PJG85664.1"/>
    </source>
</evidence>
<dbReference type="RefSeq" id="WP_100288436.1">
    <property type="nucleotide sequence ID" value="NZ_PHHA01000008.1"/>
</dbReference>
<accession>A0A2M8S3D8</accession>
<dbReference type="GO" id="GO:0008887">
    <property type="term" value="F:glycerate kinase activity"/>
    <property type="evidence" value="ECO:0007669"/>
    <property type="project" value="UniProtKB-UniRule"/>
</dbReference>
<keyword evidence="6" id="KW-1185">Reference proteome</keyword>
<evidence type="ECO:0000256" key="1">
    <source>
        <dbReference type="ARBA" id="ARBA00006284"/>
    </source>
</evidence>
<dbReference type="GO" id="GO:0031388">
    <property type="term" value="P:organic acid phosphorylation"/>
    <property type="evidence" value="ECO:0007669"/>
    <property type="project" value="UniProtKB-UniRule"/>
</dbReference>
<dbReference type="Gene3D" id="3.40.50.10350">
    <property type="entry name" value="Glycerate kinase, domain 1"/>
    <property type="match status" value="1"/>
</dbReference>
<dbReference type="AlphaFoldDB" id="A0A2M8S3D8"/>
<sequence>MKIVIAPDSFKESLTALEVAQAIETGFKRIFPEAEYICVPMADGGEGSVQSLIDATQGSQLEVQVTAPLGDTVTGFLGISGDKKTAFIEMAAASGLHLVPPEARNPLKTTSFGTGELIKKALDLGVEKIILGIGGSATNDGGVGMLQALGASFKDHNQRELGFGGEQLAYLAYVELGGLDPRLATVEIEVACDVSNPLCGKLGATAIFGPQKGATAEMLPILDKALAHFAEVVKTHYQLDIAHHAGAGAAGGMGAGLLLLPNVKLKAGVEIILQAVKLAEKLNHADLVITGEGRMDSQSIAGKTPIGVAKLAKQRQQRVIAIVGSLREDYDVVYQHGIDAVFPIIRQVSSLEDTLKQGRENLISTAENIARLMHLSRMA</sequence>
<dbReference type="Proteomes" id="UP000229329">
    <property type="component" value="Unassembled WGS sequence"/>
</dbReference>
<proteinExistence type="inferred from homology"/>
<dbReference type="PIRSF" id="PIRSF006078">
    <property type="entry name" value="GlxK"/>
    <property type="match status" value="1"/>
</dbReference>
<evidence type="ECO:0000256" key="4">
    <source>
        <dbReference type="PIRNR" id="PIRNR006078"/>
    </source>
</evidence>
<organism evidence="5 6">
    <name type="scientific">Conservatibacter flavescens</name>
    <dbReference type="NCBI Taxonomy" id="28161"/>
    <lineage>
        <taxon>Bacteria</taxon>
        <taxon>Pseudomonadati</taxon>
        <taxon>Pseudomonadota</taxon>
        <taxon>Gammaproteobacteria</taxon>
        <taxon>Pasteurellales</taxon>
        <taxon>Pasteurellaceae</taxon>
        <taxon>Conservatibacter</taxon>
    </lineage>
</organism>
<dbReference type="Gene3D" id="3.90.1510.10">
    <property type="entry name" value="Glycerate kinase, domain 2"/>
    <property type="match status" value="1"/>
</dbReference>
<dbReference type="OrthoDB" id="9774290at2"/>
<keyword evidence="2 4" id="KW-0808">Transferase</keyword>
<dbReference type="PANTHER" id="PTHR21599:SF0">
    <property type="entry name" value="GLYCERATE KINASE"/>
    <property type="match status" value="1"/>
</dbReference>